<comment type="subunit">
    <text evidence="10">Probably interacts with PlsX.</text>
</comment>
<keyword evidence="2 10" id="KW-0444">Lipid biosynthesis</keyword>
<accession>A0A1I1ZQM6</accession>
<dbReference type="SMART" id="SM01207">
    <property type="entry name" value="G3P_acyltransf"/>
    <property type="match status" value="1"/>
</dbReference>
<evidence type="ECO:0000256" key="2">
    <source>
        <dbReference type="ARBA" id="ARBA00022516"/>
    </source>
</evidence>
<comment type="function">
    <text evidence="10">Catalyzes the transfer of an acyl group from acyl-phosphate (acyl-PO(4)) to glycerol-3-phosphate (G3P) to form lysophosphatidic acid (LPA). This enzyme utilizes acyl-phosphate as fatty acyl donor, but not acyl-CoA or acyl-ACP.</text>
</comment>
<evidence type="ECO:0000256" key="9">
    <source>
        <dbReference type="ARBA" id="ARBA00023264"/>
    </source>
</evidence>
<reference evidence="11 12" key="1">
    <citation type="submission" date="2016-10" db="EMBL/GenBank/DDBJ databases">
        <authorList>
            <person name="de Groot N.N."/>
        </authorList>
    </citation>
    <scope>NUCLEOTIDE SEQUENCE [LARGE SCALE GENOMIC DNA]</scope>
    <source>
        <strain evidence="11 12">DSM 23995</strain>
    </source>
</reference>
<keyword evidence="8 10" id="KW-0594">Phospholipid biosynthesis</keyword>
<keyword evidence="3 10" id="KW-0808">Transferase</keyword>
<proteinExistence type="inferred from homology"/>
<dbReference type="GO" id="GO:0008654">
    <property type="term" value="P:phospholipid biosynthetic process"/>
    <property type="evidence" value="ECO:0007669"/>
    <property type="project" value="UniProtKB-UniRule"/>
</dbReference>
<comment type="subcellular location">
    <subcellularLocation>
        <location evidence="10">Cell membrane</location>
        <topology evidence="10">Multi-pass membrane protein</topology>
    </subcellularLocation>
</comment>
<comment type="catalytic activity">
    <reaction evidence="10">
        <text>an acyl phosphate + sn-glycerol 3-phosphate = a 1-acyl-sn-glycero-3-phosphate + phosphate</text>
        <dbReference type="Rhea" id="RHEA:34075"/>
        <dbReference type="ChEBI" id="CHEBI:43474"/>
        <dbReference type="ChEBI" id="CHEBI:57597"/>
        <dbReference type="ChEBI" id="CHEBI:57970"/>
        <dbReference type="ChEBI" id="CHEBI:59918"/>
        <dbReference type="EC" id="2.3.1.275"/>
    </reaction>
</comment>
<dbReference type="AlphaFoldDB" id="A0A1I1ZQM6"/>
<feature type="transmembrane region" description="Helical" evidence="10">
    <location>
        <begin position="179"/>
        <end position="194"/>
    </location>
</feature>
<organism evidence="11 12">
    <name type="scientific">Alteribacillus iranensis</name>
    <dbReference type="NCBI Taxonomy" id="930128"/>
    <lineage>
        <taxon>Bacteria</taxon>
        <taxon>Bacillati</taxon>
        <taxon>Bacillota</taxon>
        <taxon>Bacilli</taxon>
        <taxon>Bacillales</taxon>
        <taxon>Bacillaceae</taxon>
        <taxon>Alteribacillus</taxon>
    </lineage>
</organism>
<evidence type="ECO:0000256" key="8">
    <source>
        <dbReference type="ARBA" id="ARBA00023209"/>
    </source>
</evidence>
<dbReference type="EC" id="2.3.1.275" evidence="10"/>
<evidence type="ECO:0000256" key="1">
    <source>
        <dbReference type="ARBA" id="ARBA00022475"/>
    </source>
</evidence>
<evidence type="ECO:0000256" key="10">
    <source>
        <dbReference type="HAMAP-Rule" id="MF_01043"/>
    </source>
</evidence>
<keyword evidence="12" id="KW-1185">Reference proteome</keyword>
<gene>
    <name evidence="10" type="primary">plsY</name>
    <name evidence="11" type="ORF">SAMN05192532_101372</name>
</gene>
<keyword evidence="1 10" id="KW-1003">Cell membrane</keyword>
<dbReference type="GO" id="GO:0043772">
    <property type="term" value="F:acyl-phosphate glycerol-3-phosphate acyltransferase activity"/>
    <property type="evidence" value="ECO:0007669"/>
    <property type="project" value="UniProtKB-UniRule"/>
</dbReference>
<evidence type="ECO:0000256" key="5">
    <source>
        <dbReference type="ARBA" id="ARBA00022989"/>
    </source>
</evidence>
<keyword evidence="7 10" id="KW-0472">Membrane</keyword>
<dbReference type="STRING" id="930128.SAMN05192532_101372"/>
<feature type="transmembrane region" description="Helical" evidence="10">
    <location>
        <begin position="150"/>
        <end position="167"/>
    </location>
</feature>
<evidence type="ECO:0000256" key="3">
    <source>
        <dbReference type="ARBA" id="ARBA00022679"/>
    </source>
</evidence>
<evidence type="ECO:0000256" key="4">
    <source>
        <dbReference type="ARBA" id="ARBA00022692"/>
    </source>
</evidence>
<keyword evidence="5 10" id="KW-1133">Transmembrane helix</keyword>
<keyword evidence="11" id="KW-0012">Acyltransferase</keyword>
<comment type="similarity">
    <text evidence="10">Belongs to the PlsY family.</text>
</comment>
<feature type="transmembrane region" description="Helical" evidence="10">
    <location>
        <begin position="53"/>
        <end position="71"/>
    </location>
</feature>
<dbReference type="OrthoDB" id="9777124at2"/>
<dbReference type="InterPro" id="IPR003811">
    <property type="entry name" value="G3P_acylTferase_PlsY"/>
</dbReference>
<dbReference type="UniPathway" id="UPA00085"/>
<evidence type="ECO:0000313" key="12">
    <source>
        <dbReference type="Proteomes" id="UP000199516"/>
    </source>
</evidence>
<protein>
    <recommendedName>
        <fullName evidence="10">Glycerol-3-phosphate acyltransferase</fullName>
    </recommendedName>
    <alternativeName>
        <fullName evidence="10">Acyl-PO4 G3P acyltransferase</fullName>
    </alternativeName>
    <alternativeName>
        <fullName evidence="10">Acyl-phosphate--glycerol-3-phosphate acyltransferase</fullName>
    </alternativeName>
    <alternativeName>
        <fullName evidence="10">G3P acyltransferase</fullName>
        <shortName evidence="10">GPAT</shortName>
        <ecNumber evidence="10">2.3.1.275</ecNumber>
    </alternativeName>
    <alternativeName>
        <fullName evidence="10">Lysophosphatidic acid synthase</fullName>
        <shortName evidence="10">LPA synthase</shortName>
    </alternativeName>
</protein>
<evidence type="ECO:0000256" key="7">
    <source>
        <dbReference type="ARBA" id="ARBA00023136"/>
    </source>
</evidence>
<evidence type="ECO:0000256" key="6">
    <source>
        <dbReference type="ARBA" id="ARBA00023098"/>
    </source>
</evidence>
<keyword evidence="9 10" id="KW-1208">Phospholipid metabolism</keyword>
<dbReference type="PANTHER" id="PTHR30309">
    <property type="entry name" value="INNER MEMBRANE PROTEIN YGIH"/>
    <property type="match status" value="1"/>
</dbReference>
<dbReference type="GO" id="GO:0005886">
    <property type="term" value="C:plasma membrane"/>
    <property type="evidence" value="ECO:0007669"/>
    <property type="project" value="UniProtKB-SubCell"/>
</dbReference>
<keyword evidence="4 10" id="KW-0812">Transmembrane</keyword>
<dbReference type="HAMAP" id="MF_01043">
    <property type="entry name" value="PlsY"/>
    <property type="match status" value="1"/>
</dbReference>
<feature type="transmembrane region" description="Helical" evidence="10">
    <location>
        <begin position="119"/>
        <end position="143"/>
    </location>
</feature>
<sequence>MELIVSVVAAYLLGSISFSYVVAWNIKKIDIRQHGSGNAGATNILRVLGKGPAITVLALDILKGIVAVWLAKLLEWSNMLPHFSPLGEVEGLAPALAGLAAILGHNWPIYYGFKGGKGVATAIGVIGSLVFFPAVYVGITAILSIVITRYVSLGSLIFGVGTPVILWFTKDYYGHPDPYFYLTALLGIMSLWKHRTNIKRLIKGDESKIGEKSVRKEGNA</sequence>
<dbReference type="NCBIfam" id="TIGR00023">
    <property type="entry name" value="glycerol-3-phosphate 1-O-acyltransferase PlsY"/>
    <property type="match status" value="1"/>
</dbReference>
<comment type="pathway">
    <text evidence="10">Lipid metabolism; phospholipid metabolism.</text>
</comment>
<evidence type="ECO:0000313" key="11">
    <source>
        <dbReference type="EMBL" id="SFE33678.1"/>
    </source>
</evidence>
<dbReference type="RefSeq" id="WP_091656583.1">
    <property type="nucleotide sequence ID" value="NZ_FONT01000001.1"/>
</dbReference>
<dbReference type="EMBL" id="FONT01000001">
    <property type="protein sequence ID" value="SFE33678.1"/>
    <property type="molecule type" value="Genomic_DNA"/>
</dbReference>
<name>A0A1I1ZQM6_9BACI</name>
<keyword evidence="6 10" id="KW-0443">Lipid metabolism</keyword>
<dbReference type="Pfam" id="PF02660">
    <property type="entry name" value="G3P_acyltransf"/>
    <property type="match status" value="1"/>
</dbReference>
<dbReference type="Proteomes" id="UP000199516">
    <property type="component" value="Unassembled WGS sequence"/>
</dbReference>
<dbReference type="PANTHER" id="PTHR30309:SF0">
    <property type="entry name" value="GLYCEROL-3-PHOSPHATE ACYLTRANSFERASE-RELATED"/>
    <property type="match status" value="1"/>
</dbReference>